<feature type="transmembrane region" description="Helical" evidence="1">
    <location>
        <begin position="88"/>
        <end position="107"/>
    </location>
</feature>
<comment type="caution">
    <text evidence="2">The sequence shown here is derived from an EMBL/GenBank/DDBJ whole genome shotgun (WGS) entry which is preliminary data.</text>
</comment>
<protein>
    <submittedName>
        <fullName evidence="2">Uncharacterized protein</fullName>
    </submittedName>
</protein>
<accession>A0A2P4WXR3</accession>
<dbReference type="OrthoDB" id="191706at2759"/>
<evidence type="ECO:0000313" key="2">
    <source>
        <dbReference type="EMBL" id="POM58093.1"/>
    </source>
</evidence>
<sequence length="148" mass="16696">MPYSIGTRIAPVVATTVTIVTLITCVSIAKARDIYLGGLAWPYFSDTGRVALILTWLANYEFKRELIDKNSQETSETCRSSIRKYCEIVRVVGVLSTFGLPILEFFSTTSFPDTHKYGAYWFFLLETVSLVVNVSMFPMPILWIFISG</sequence>
<evidence type="ECO:0000256" key="1">
    <source>
        <dbReference type="SAM" id="Phobius"/>
    </source>
</evidence>
<gene>
    <name evidence="2" type="ORF">PHPALM_37309</name>
</gene>
<reference evidence="2 3" key="1">
    <citation type="journal article" date="2017" name="Genome Biol. Evol.">
        <title>Phytophthora megakarya and P. palmivora, closely related causal agents of cacao black pod rot, underwent increases in genome sizes and gene numbers by different mechanisms.</title>
        <authorList>
            <person name="Ali S.S."/>
            <person name="Shao J."/>
            <person name="Lary D.J."/>
            <person name="Kronmiller B."/>
            <person name="Shen D."/>
            <person name="Strem M.D."/>
            <person name="Amoako-Attah I."/>
            <person name="Akrofi A.Y."/>
            <person name="Begoude B.A."/>
            <person name="Ten Hoopen G.M."/>
            <person name="Coulibaly K."/>
            <person name="Kebe B.I."/>
            <person name="Melnick R.L."/>
            <person name="Guiltinan M.J."/>
            <person name="Tyler B.M."/>
            <person name="Meinhardt L.W."/>
            <person name="Bailey B.A."/>
        </authorList>
    </citation>
    <scope>NUCLEOTIDE SEQUENCE [LARGE SCALE GENOMIC DNA]</scope>
    <source>
        <strain evidence="3">sbr112.9</strain>
    </source>
</reference>
<feature type="transmembrane region" description="Helical" evidence="1">
    <location>
        <begin position="12"/>
        <end position="29"/>
    </location>
</feature>
<keyword evidence="1" id="KW-0472">Membrane</keyword>
<keyword evidence="3" id="KW-1185">Reference proteome</keyword>
<name>A0A2P4WXR3_9STRA</name>
<keyword evidence="1" id="KW-0812">Transmembrane</keyword>
<dbReference type="EMBL" id="NCKW01020363">
    <property type="protein sequence ID" value="POM58093.1"/>
    <property type="molecule type" value="Genomic_DNA"/>
</dbReference>
<keyword evidence="1" id="KW-1133">Transmembrane helix</keyword>
<feature type="transmembrane region" description="Helical" evidence="1">
    <location>
        <begin position="119"/>
        <end position="146"/>
    </location>
</feature>
<proteinExistence type="predicted"/>
<organism evidence="2 3">
    <name type="scientific">Phytophthora palmivora</name>
    <dbReference type="NCBI Taxonomy" id="4796"/>
    <lineage>
        <taxon>Eukaryota</taxon>
        <taxon>Sar</taxon>
        <taxon>Stramenopiles</taxon>
        <taxon>Oomycota</taxon>
        <taxon>Peronosporomycetes</taxon>
        <taxon>Peronosporales</taxon>
        <taxon>Peronosporaceae</taxon>
        <taxon>Phytophthora</taxon>
    </lineage>
</organism>
<evidence type="ECO:0000313" key="3">
    <source>
        <dbReference type="Proteomes" id="UP000237271"/>
    </source>
</evidence>
<dbReference type="Proteomes" id="UP000237271">
    <property type="component" value="Unassembled WGS sequence"/>
</dbReference>
<dbReference type="AlphaFoldDB" id="A0A2P4WXR3"/>